<feature type="compositionally biased region" description="Polar residues" evidence="2">
    <location>
        <begin position="34"/>
        <end position="43"/>
    </location>
</feature>
<dbReference type="GO" id="GO:0005737">
    <property type="term" value="C:cytoplasm"/>
    <property type="evidence" value="ECO:0007669"/>
    <property type="project" value="UniProtKB-SubCell"/>
</dbReference>
<keyword evidence="1" id="KW-0539">Nucleus</keyword>
<reference evidence="5" key="1">
    <citation type="submission" date="2020-06" db="EMBL/GenBank/DDBJ databases">
        <title>Draft genome of Bugula neritina, a colonial animal packing powerful symbionts and potential medicines.</title>
        <authorList>
            <person name="Rayko M."/>
        </authorList>
    </citation>
    <scope>NUCLEOTIDE SEQUENCE [LARGE SCALE GENOMIC DNA]</scope>
    <source>
        <strain evidence="5">Kwan_BN1</strain>
    </source>
</reference>
<gene>
    <name evidence="5" type="ORF">EB796_013785</name>
</gene>
<feature type="region of interest" description="Disordered" evidence="2">
    <location>
        <begin position="316"/>
        <end position="382"/>
    </location>
</feature>
<name>A0A7J7JQG7_BUGNE</name>
<dbReference type="GO" id="GO:0005634">
    <property type="term" value="C:nucleus"/>
    <property type="evidence" value="ECO:0007669"/>
    <property type="project" value="UniProtKB-SubCell"/>
</dbReference>
<feature type="compositionally biased region" description="Polar residues" evidence="2">
    <location>
        <begin position="356"/>
        <end position="372"/>
    </location>
</feature>
<evidence type="ECO:0000313" key="6">
    <source>
        <dbReference type="Proteomes" id="UP000593567"/>
    </source>
</evidence>
<feature type="domain" description="Suppressor of fused C-terminal" evidence="4">
    <location>
        <begin position="287"/>
        <end position="504"/>
    </location>
</feature>
<dbReference type="InterPro" id="IPR016591">
    <property type="entry name" value="Suppressor_of_fused_euk"/>
</dbReference>
<dbReference type="InterPro" id="IPR038489">
    <property type="entry name" value="SUFU_C_sf"/>
</dbReference>
<keyword evidence="1" id="KW-0963">Cytoplasm</keyword>
<comment type="similarity">
    <text evidence="1">Belongs to the SUFU family.</text>
</comment>
<evidence type="ECO:0000256" key="1">
    <source>
        <dbReference type="PIRNR" id="PIRNR011844"/>
    </source>
</evidence>
<dbReference type="AlphaFoldDB" id="A0A7J7JQG7"/>
<dbReference type="Pfam" id="PF12470">
    <property type="entry name" value="SUFU_C"/>
    <property type="match status" value="1"/>
</dbReference>
<dbReference type="Pfam" id="PF05076">
    <property type="entry name" value="SUFU"/>
    <property type="match status" value="1"/>
</dbReference>
<comment type="subcellular location">
    <subcellularLocation>
        <location evidence="1">Cytoplasm</location>
    </subcellularLocation>
    <subcellularLocation>
        <location evidence="1">Nucleus</location>
    </subcellularLocation>
</comment>
<evidence type="ECO:0000259" key="3">
    <source>
        <dbReference type="Pfam" id="PF05076"/>
    </source>
</evidence>
<dbReference type="Proteomes" id="UP000593567">
    <property type="component" value="Unassembled WGS sequence"/>
</dbReference>
<sequence>MGYCLREMMSSNSGQNEISKSNKPAEVELPPHQLSHSTTSQPDSRVIHPPASSSARTPVQPSVPPGVLAVYNACSSIYKTQPNPLQVTAVRKYWLDGPDPLDYISMYENAGNESRHIPPHWHYVSLGLSDLHGDGRVHERSAADEASGYGFELTFRLKREPGETAPPTWPAVLMQALARYVFQSDNILQSGDHVSWHSPLDQTESRIQHMLMAEDAQLYPTQSPFGFVNFIQIVGVCTEELKAAQHWNGPGVLELLRNISSAGGPWLITDMRRGETIFDLDSSFQERLEQGIEQEGSNLSGVSGFIYWEEAQPNEDETRNTELCAQQNNSVSPQLSATDTEKIKSMLQKGLRSGHHQPNQLNSRTGCDQSSESARKDSLDSNYTADQPIELVRTKSLDSLHLKFNSETGALLPLALRGRLKHGRHFTFKNSLNESAVTLVSPSVDGAIVDNEHKYAIHGTWLQVLLQEDFIQQLTQELDFLSEQNQVKEPEVFCWPEHKLSISILPESLINSLN</sequence>
<dbReference type="OrthoDB" id="10038834at2759"/>
<dbReference type="EMBL" id="VXIV02002008">
    <property type="protein sequence ID" value="KAF6027884.1"/>
    <property type="molecule type" value="Genomic_DNA"/>
</dbReference>
<proteinExistence type="inferred from homology"/>
<dbReference type="InterPro" id="IPR007768">
    <property type="entry name" value="Suppressor_of_fused"/>
</dbReference>
<evidence type="ECO:0000259" key="4">
    <source>
        <dbReference type="Pfam" id="PF12470"/>
    </source>
</evidence>
<dbReference type="PIRSF" id="PIRSF011844">
    <property type="entry name" value="Suppressor_of_fused_protein"/>
    <property type="match status" value="1"/>
</dbReference>
<dbReference type="InterPro" id="IPR020941">
    <property type="entry name" value="SUFU-like_domain"/>
</dbReference>
<feature type="compositionally biased region" description="Polar residues" evidence="2">
    <location>
        <begin position="9"/>
        <end position="22"/>
    </location>
</feature>
<comment type="caution">
    <text evidence="5">The sequence shown here is derived from an EMBL/GenBank/DDBJ whole genome shotgun (WGS) entry which is preliminary data.</text>
</comment>
<dbReference type="InterPro" id="IPR024314">
    <property type="entry name" value="SUFU_C"/>
</dbReference>
<evidence type="ECO:0000313" key="5">
    <source>
        <dbReference type="EMBL" id="KAF6027884.1"/>
    </source>
</evidence>
<protein>
    <recommendedName>
        <fullName evidence="1">Suppressor of fused homolog</fullName>
    </recommendedName>
</protein>
<keyword evidence="6" id="KW-1185">Reference proteome</keyword>
<accession>A0A7J7JQG7</accession>
<dbReference type="PANTHER" id="PTHR10928">
    <property type="entry name" value="SUPPRESSOR OF FUSED"/>
    <property type="match status" value="1"/>
</dbReference>
<dbReference type="SUPFAM" id="SSF103359">
    <property type="entry name" value="Suppressor of Fused, N-terminal domain"/>
    <property type="match status" value="1"/>
</dbReference>
<dbReference type="PANTHER" id="PTHR10928:SF2">
    <property type="entry name" value="SUPPRESSOR OF FUSED HOMOLOG"/>
    <property type="match status" value="1"/>
</dbReference>
<feature type="compositionally biased region" description="Polar residues" evidence="2">
    <location>
        <begin position="321"/>
        <end position="338"/>
    </location>
</feature>
<dbReference type="Gene3D" id="3.30.1360.230">
    <property type="entry name" value="Sufu, C-terminal domain"/>
    <property type="match status" value="1"/>
</dbReference>
<dbReference type="InterPro" id="IPR037181">
    <property type="entry name" value="SUFU_N"/>
</dbReference>
<feature type="domain" description="Suppressor of fused-like" evidence="3">
    <location>
        <begin position="97"/>
        <end position="273"/>
    </location>
</feature>
<organism evidence="5 6">
    <name type="scientific">Bugula neritina</name>
    <name type="common">Brown bryozoan</name>
    <name type="synonym">Sertularia neritina</name>
    <dbReference type="NCBI Taxonomy" id="10212"/>
    <lineage>
        <taxon>Eukaryota</taxon>
        <taxon>Metazoa</taxon>
        <taxon>Spiralia</taxon>
        <taxon>Lophotrochozoa</taxon>
        <taxon>Bryozoa</taxon>
        <taxon>Gymnolaemata</taxon>
        <taxon>Cheilostomatida</taxon>
        <taxon>Flustrina</taxon>
        <taxon>Buguloidea</taxon>
        <taxon>Bugulidae</taxon>
        <taxon>Bugula</taxon>
    </lineage>
</organism>
<feature type="region of interest" description="Disordered" evidence="2">
    <location>
        <begin position="8"/>
        <end position="61"/>
    </location>
</feature>
<feature type="compositionally biased region" description="Polar residues" evidence="2">
    <location>
        <begin position="51"/>
        <end position="60"/>
    </location>
</feature>
<evidence type="ECO:0000256" key="2">
    <source>
        <dbReference type="SAM" id="MobiDB-lite"/>
    </source>
</evidence>